<dbReference type="GO" id="GO:0016491">
    <property type="term" value="F:oxidoreductase activity"/>
    <property type="evidence" value="ECO:0007669"/>
    <property type="project" value="UniProtKB-KW"/>
</dbReference>
<dbReference type="AlphaFoldDB" id="A0A4P6XJ77"/>
<sequence>MAKNSEFYNPNSAAYYNPAEERKTALVTGGNLGIGWYTVLHLYLHGYIVYVAGRNAEKVTQAIQEIEAEAEKRTGVYSELELKRKPLGQLWSLHIDCCDLGSVEKCAETFFTKESHLDVLINNAGVMAVPYEMTKDGYEIQYQVNLVAPILLTTKLLPALENAAAKSSMPRVITLSSIGHRMSMKYWDPADPINKFPSAAYSWVRYGNAKRGAIEYMRKFAQEHRNMLAFSVHPGVITDTRLYDYWIHLPAIGPLFKLGFQGCGRVMGVSCEEGSFATLRAALDPELGPEQSGSYLVTGGPIEEPSSIAQKQENIDSTWYYNMRLLTEKGYLKAAL</sequence>
<keyword evidence="3" id="KW-0560">Oxidoreductase</keyword>
<keyword evidence="5" id="KW-1185">Reference proteome</keyword>
<reference evidence="5" key="1">
    <citation type="submission" date="2019-03" db="EMBL/GenBank/DDBJ databases">
        <title>Snf2 controls pulcherriminic acid biosynthesis and connects pigmentation and antifungal activity of the yeast Metschnikowia pulcherrima.</title>
        <authorList>
            <person name="Gore-Lloyd D."/>
            <person name="Sumann I."/>
            <person name="Brachmann A.O."/>
            <person name="Schneeberger K."/>
            <person name="Ortiz-Merino R.A."/>
            <person name="Moreno-Beltran M."/>
            <person name="Schlaefli M."/>
            <person name="Kirner P."/>
            <person name="Santos Kron A."/>
            <person name="Wolfe K.H."/>
            <person name="Piel J."/>
            <person name="Ahrens C.H."/>
            <person name="Henk D."/>
            <person name="Freimoser F.M."/>
        </authorList>
    </citation>
    <scope>NUCLEOTIDE SEQUENCE [LARGE SCALE GENOMIC DNA]</scope>
    <source>
        <strain evidence="5">APC 1.2</strain>
    </source>
</reference>
<dbReference type="EMBL" id="CP034457">
    <property type="protein sequence ID" value="QBM87342.1"/>
    <property type="molecule type" value="Genomic_DNA"/>
</dbReference>
<dbReference type="InterPro" id="IPR002347">
    <property type="entry name" value="SDR_fam"/>
</dbReference>
<evidence type="ECO:0000256" key="1">
    <source>
        <dbReference type="ARBA" id="ARBA00006484"/>
    </source>
</evidence>
<dbReference type="PANTHER" id="PTHR24320:SF282">
    <property type="entry name" value="WW DOMAIN-CONTAINING OXIDOREDUCTASE"/>
    <property type="match status" value="1"/>
</dbReference>
<keyword evidence="2" id="KW-0521">NADP</keyword>
<evidence type="ECO:0000256" key="2">
    <source>
        <dbReference type="ARBA" id="ARBA00022857"/>
    </source>
</evidence>
<name>A0A4P6XJ77_9ASCO</name>
<dbReference type="PANTHER" id="PTHR24320">
    <property type="entry name" value="RETINOL DEHYDROGENASE"/>
    <property type="match status" value="1"/>
</dbReference>
<comment type="similarity">
    <text evidence="1">Belongs to the short-chain dehydrogenases/reductases (SDR) family.</text>
</comment>
<proteinExistence type="inferred from homology"/>
<dbReference type="PROSITE" id="PS00061">
    <property type="entry name" value="ADH_SHORT"/>
    <property type="match status" value="1"/>
</dbReference>
<dbReference type="InterPro" id="IPR036291">
    <property type="entry name" value="NAD(P)-bd_dom_sf"/>
</dbReference>
<dbReference type="PRINTS" id="PR00081">
    <property type="entry name" value="GDHRDH"/>
</dbReference>
<evidence type="ECO:0000256" key="3">
    <source>
        <dbReference type="ARBA" id="ARBA00023002"/>
    </source>
</evidence>
<dbReference type="InterPro" id="IPR020904">
    <property type="entry name" value="Sc_DH/Rdtase_CS"/>
</dbReference>
<evidence type="ECO:0000313" key="4">
    <source>
        <dbReference type="EMBL" id="QBM87342.1"/>
    </source>
</evidence>
<dbReference type="Proteomes" id="UP000292447">
    <property type="component" value="Chromosome II"/>
</dbReference>
<evidence type="ECO:0000313" key="5">
    <source>
        <dbReference type="Proteomes" id="UP000292447"/>
    </source>
</evidence>
<protein>
    <submittedName>
        <fullName evidence="4">NAD(P)-dependent dehydrogenase, short-chain alcohol dehydrogenase family</fullName>
    </submittedName>
</protein>
<organism evidence="4 5">
    <name type="scientific">Metschnikowia aff. pulcherrima</name>
    <dbReference type="NCBI Taxonomy" id="2163413"/>
    <lineage>
        <taxon>Eukaryota</taxon>
        <taxon>Fungi</taxon>
        <taxon>Dikarya</taxon>
        <taxon>Ascomycota</taxon>
        <taxon>Saccharomycotina</taxon>
        <taxon>Pichiomycetes</taxon>
        <taxon>Metschnikowiaceae</taxon>
        <taxon>Metschnikowia</taxon>
    </lineage>
</organism>
<accession>A0A4P6XJ77</accession>
<dbReference type="Pfam" id="PF00106">
    <property type="entry name" value="adh_short"/>
    <property type="match status" value="1"/>
</dbReference>
<dbReference type="SUPFAM" id="SSF51735">
    <property type="entry name" value="NAD(P)-binding Rossmann-fold domains"/>
    <property type="match status" value="1"/>
</dbReference>
<dbReference type="Gene3D" id="3.40.50.720">
    <property type="entry name" value="NAD(P)-binding Rossmann-like Domain"/>
    <property type="match status" value="1"/>
</dbReference>
<dbReference type="STRING" id="2163413.A0A4P6XJ77"/>
<gene>
    <name evidence="4" type="primary">MPUL0B05440</name>
    <name evidence="4" type="ORF">METSCH_B05440</name>
</gene>